<reference evidence="2" key="1">
    <citation type="submission" date="2020-09" db="EMBL/GenBank/DDBJ databases">
        <authorList>
            <person name="Kim M.K."/>
        </authorList>
    </citation>
    <scope>NUCLEOTIDE SEQUENCE</scope>
    <source>
        <strain evidence="2">BT702</strain>
    </source>
</reference>
<evidence type="ECO:0000313" key="2">
    <source>
        <dbReference type="EMBL" id="MBD2704687.1"/>
    </source>
</evidence>
<dbReference type="Proteomes" id="UP000598820">
    <property type="component" value="Unassembled WGS sequence"/>
</dbReference>
<keyword evidence="3" id="KW-1185">Reference proteome</keyword>
<protein>
    <recommendedName>
        <fullName evidence="1">Nucleotide modification associated domain-containing protein</fullName>
    </recommendedName>
</protein>
<comment type="caution">
    <text evidence="2">The sequence shown here is derived from an EMBL/GenBank/DDBJ whole genome shotgun (WGS) entry which is preliminary data.</text>
</comment>
<evidence type="ECO:0000259" key="1">
    <source>
        <dbReference type="Pfam" id="PF18753"/>
    </source>
</evidence>
<name>A0A927AUK7_9BACT</name>
<feature type="domain" description="Nucleotide modification associated" evidence="1">
    <location>
        <begin position="1"/>
        <end position="199"/>
    </location>
</feature>
<dbReference type="Pfam" id="PF18753">
    <property type="entry name" value="Nmad2"/>
    <property type="match status" value="1"/>
</dbReference>
<organism evidence="2 3">
    <name type="scientific">Spirosoma profusum</name>
    <dbReference type="NCBI Taxonomy" id="2771354"/>
    <lineage>
        <taxon>Bacteria</taxon>
        <taxon>Pseudomonadati</taxon>
        <taxon>Bacteroidota</taxon>
        <taxon>Cytophagia</taxon>
        <taxon>Cytophagales</taxon>
        <taxon>Cytophagaceae</taxon>
        <taxon>Spirosoma</taxon>
    </lineage>
</organism>
<proteinExistence type="predicted"/>
<dbReference type="RefSeq" id="WP_190891467.1">
    <property type="nucleotide sequence ID" value="NZ_JACWZY010000035.1"/>
</dbReference>
<sequence length="217" mass="25093">MPNVYMYVVDRDYGFAPNPFHGFCTLATCKPRIRNVARPDDWVIGIGGGKLKATGRCIFAMKVTQTVTFNEYWTNPHFNDKKPVPNGTKRMLLGDNIYYQQENGQWNQAHSHHSYPDGSTNIHNLNRDTKSNKVLISNHFYYFGRSAPIIPKSLLTQLGFKNAIGHRTFTLEDAREIIFWLNQEFKYEKNQVIDNPYGFDKGITFYSVKNNTVTVRK</sequence>
<dbReference type="EMBL" id="JACWZY010000035">
    <property type="protein sequence ID" value="MBD2704687.1"/>
    <property type="molecule type" value="Genomic_DNA"/>
</dbReference>
<dbReference type="InterPro" id="IPR041180">
    <property type="entry name" value="Nmad2"/>
</dbReference>
<gene>
    <name evidence="2" type="ORF">IC229_28890</name>
</gene>
<evidence type="ECO:0000313" key="3">
    <source>
        <dbReference type="Proteomes" id="UP000598820"/>
    </source>
</evidence>
<accession>A0A927AUK7</accession>
<dbReference type="AlphaFoldDB" id="A0A927AUK7"/>